<dbReference type="Proteomes" id="UP000708208">
    <property type="component" value="Unassembled WGS sequence"/>
</dbReference>
<dbReference type="AlphaFoldDB" id="A0A8J2JR14"/>
<accession>A0A8J2JR14</accession>
<reference evidence="2" key="1">
    <citation type="submission" date="2021-06" db="EMBL/GenBank/DDBJ databases">
        <authorList>
            <person name="Hodson N. C."/>
            <person name="Mongue J. A."/>
            <person name="Jaron S. K."/>
        </authorList>
    </citation>
    <scope>NUCLEOTIDE SEQUENCE</scope>
</reference>
<organism evidence="2 3">
    <name type="scientific">Allacma fusca</name>
    <dbReference type="NCBI Taxonomy" id="39272"/>
    <lineage>
        <taxon>Eukaryota</taxon>
        <taxon>Metazoa</taxon>
        <taxon>Ecdysozoa</taxon>
        <taxon>Arthropoda</taxon>
        <taxon>Hexapoda</taxon>
        <taxon>Collembola</taxon>
        <taxon>Symphypleona</taxon>
        <taxon>Sminthuridae</taxon>
        <taxon>Allacma</taxon>
    </lineage>
</organism>
<dbReference type="EMBL" id="CAJVCH010064560">
    <property type="protein sequence ID" value="CAG7719789.1"/>
    <property type="molecule type" value="Genomic_DNA"/>
</dbReference>
<evidence type="ECO:0000313" key="2">
    <source>
        <dbReference type="EMBL" id="CAG7719789.1"/>
    </source>
</evidence>
<feature type="region of interest" description="Disordered" evidence="1">
    <location>
        <begin position="1"/>
        <end position="32"/>
    </location>
</feature>
<gene>
    <name evidence="2" type="ORF">AFUS01_LOCUS9095</name>
</gene>
<protein>
    <submittedName>
        <fullName evidence="2">Uncharacterized protein</fullName>
    </submittedName>
</protein>
<feature type="compositionally biased region" description="Basic and acidic residues" evidence="1">
    <location>
        <begin position="1"/>
        <end position="10"/>
    </location>
</feature>
<evidence type="ECO:0000313" key="3">
    <source>
        <dbReference type="Proteomes" id="UP000708208"/>
    </source>
</evidence>
<evidence type="ECO:0000256" key="1">
    <source>
        <dbReference type="SAM" id="MobiDB-lite"/>
    </source>
</evidence>
<proteinExistence type="predicted"/>
<comment type="caution">
    <text evidence="2">The sequence shown here is derived from an EMBL/GenBank/DDBJ whole genome shotgun (WGS) entry which is preliminary data.</text>
</comment>
<feature type="non-terminal residue" evidence="2">
    <location>
        <position position="1"/>
    </location>
</feature>
<sequence>HLDIPKKKGEIGVISPRTPKARHINPSADPVK</sequence>
<keyword evidence="3" id="KW-1185">Reference proteome</keyword>
<name>A0A8J2JR14_9HEXA</name>